<gene>
    <name evidence="1" type="ORF">BPOR_0159g00020</name>
</gene>
<dbReference type="EMBL" id="PQXO01000159">
    <property type="protein sequence ID" value="TGO88487.1"/>
    <property type="molecule type" value="Genomic_DNA"/>
</dbReference>
<sequence>MLVPAMNHSENSRTPCRIVDDRLQSGECRVQSAEGRKYQLVSREIQKVRWTQVLSSSFLNGIPGSEFSFLTLWDKTRLDSTGLDLTRECSKPIT</sequence>
<accession>A0A4Z1KVE6</accession>
<dbReference type="Proteomes" id="UP000297280">
    <property type="component" value="Unassembled WGS sequence"/>
</dbReference>
<dbReference type="AlphaFoldDB" id="A0A4Z1KVE6"/>
<reference evidence="1 2" key="1">
    <citation type="submission" date="2017-12" db="EMBL/GenBank/DDBJ databases">
        <title>Comparative genomics of Botrytis spp.</title>
        <authorList>
            <person name="Valero-Jimenez C.A."/>
            <person name="Tapia P."/>
            <person name="Veloso J."/>
            <person name="Silva-Moreno E."/>
            <person name="Staats M."/>
            <person name="Valdes J.H."/>
            <person name="Van Kan J.A.L."/>
        </authorList>
    </citation>
    <scope>NUCLEOTIDE SEQUENCE [LARGE SCALE GENOMIC DNA]</scope>
    <source>
        <strain evidence="1 2">MUCL3349</strain>
    </source>
</reference>
<evidence type="ECO:0000313" key="2">
    <source>
        <dbReference type="Proteomes" id="UP000297280"/>
    </source>
</evidence>
<keyword evidence="2" id="KW-1185">Reference proteome</keyword>
<proteinExistence type="predicted"/>
<comment type="caution">
    <text evidence="1">The sequence shown here is derived from an EMBL/GenBank/DDBJ whole genome shotgun (WGS) entry which is preliminary data.</text>
</comment>
<name>A0A4Z1KVE6_9HELO</name>
<protein>
    <submittedName>
        <fullName evidence="1">Uncharacterized protein</fullName>
    </submittedName>
</protein>
<evidence type="ECO:0000313" key="1">
    <source>
        <dbReference type="EMBL" id="TGO88487.1"/>
    </source>
</evidence>
<organism evidence="1 2">
    <name type="scientific">Botrytis porri</name>
    <dbReference type="NCBI Taxonomy" id="87229"/>
    <lineage>
        <taxon>Eukaryota</taxon>
        <taxon>Fungi</taxon>
        <taxon>Dikarya</taxon>
        <taxon>Ascomycota</taxon>
        <taxon>Pezizomycotina</taxon>
        <taxon>Leotiomycetes</taxon>
        <taxon>Helotiales</taxon>
        <taxon>Sclerotiniaceae</taxon>
        <taxon>Botrytis</taxon>
    </lineage>
</organism>